<keyword evidence="13" id="KW-1185">Reference proteome</keyword>
<comment type="similarity">
    <text evidence="2">Belongs to the GSP N family.</text>
</comment>
<dbReference type="InterPro" id="IPR022792">
    <property type="entry name" value="T2SS_protein-GspN"/>
</dbReference>
<keyword evidence="7 11" id="KW-0812">Transmembrane</keyword>
<dbReference type="eggNOG" id="ENOG502Z8UV">
    <property type="taxonomic scope" value="Bacteria"/>
</dbReference>
<dbReference type="EMBL" id="AZRA01000101">
    <property type="protein sequence ID" value="KDB51068.1"/>
    <property type="molecule type" value="Genomic_DNA"/>
</dbReference>
<keyword evidence="9 11" id="KW-0472">Membrane</keyword>
<evidence type="ECO:0000313" key="12">
    <source>
        <dbReference type="EMBL" id="KDB51068.1"/>
    </source>
</evidence>
<reference evidence="12 13" key="1">
    <citation type="journal article" date="2014" name="FEMS Microbiol. Ecol.">
        <title>Sphaerotilus natans encrusted with nanoball-shaped Fe(III) oxide minerals formed by nitrate-reducing mixotrophic Fe(II) oxidation.</title>
        <authorList>
            <person name="Park S."/>
            <person name="Kim D.H."/>
            <person name="Lee J.H."/>
            <person name="Hur H.G."/>
        </authorList>
    </citation>
    <scope>NUCLEOTIDE SEQUENCE [LARGE SCALE GENOMIC DNA]</scope>
    <source>
        <strain evidence="12 13">DSM 6575</strain>
    </source>
</reference>
<name>A0A059KJ09_9BURK</name>
<evidence type="ECO:0000256" key="10">
    <source>
        <dbReference type="ARBA" id="ARBA00030772"/>
    </source>
</evidence>
<dbReference type="RefSeq" id="WP_081838252.1">
    <property type="nucleotide sequence ID" value="NZ_AZRA01000101.1"/>
</dbReference>
<dbReference type="Pfam" id="PF01203">
    <property type="entry name" value="T2SSN"/>
    <property type="match status" value="1"/>
</dbReference>
<keyword evidence="5" id="KW-1003">Cell membrane</keyword>
<accession>A0A059KJ09</accession>
<keyword evidence="11" id="KW-1133">Transmembrane helix</keyword>
<protein>
    <recommendedName>
        <fullName evidence="3">Type II secretion system protein N</fullName>
    </recommendedName>
    <alternativeName>
        <fullName evidence="10">General secretion pathway protein N</fullName>
    </alternativeName>
</protein>
<evidence type="ECO:0000256" key="6">
    <source>
        <dbReference type="ARBA" id="ARBA00022519"/>
    </source>
</evidence>
<evidence type="ECO:0000256" key="8">
    <source>
        <dbReference type="ARBA" id="ARBA00022927"/>
    </source>
</evidence>
<feature type="transmembrane region" description="Helical" evidence="11">
    <location>
        <begin position="49"/>
        <end position="72"/>
    </location>
</feature>
<keyword evidence="8" id="KW-0653">Protein transport</keyword>
<dbReference type="AlphaFoldDB" id="A0A059KJ09"/>
<gene>
    <name evidence="12" type="ORF">X805_33690</name>
</gene>
<proteinExistence type="inferred from homology"/>
<evidence type="ECO:0000256" key="3">
    <source>
        <dbReference type="ARBA" id="ARBA00021563"/>
    </source>
</evidence>
<comment type="subcellular location">
    <subcellularLocation>
        <location evidence="1">Cell inner membrane</location>
    </subcellularLocation>
</comment>
<evidence type="ECO:0000256" key="7">
    <source>
        <dbReference type="ARBA" id="ARBA00022692"/>
    </source>
</evidence>
<evidence type="ECO:0000256" key="1">
    <source>
        <dbReference type="ARBA" id="ARBA00004533"/>
    </source>
</evidence>
<evidence type="ECO:0000256" key="11">
    <source>
        <dbReference type="SAM" id="Phobius"/>
    </source>
</evidence>
<dbReference type="PATRIC" id="fig|1286631.3.peg.3290"/>
<evidence type="ECO:0000256" key="9">
    <source>
        <dbReference type="ARBA" id="ARBA00023136"/>
    </source>
</evidence>
<evidence type="ECO:0000256" key="4">
    <source>
        <dbReference type="ARBA" id="ARBA00022448"/>
    </source>
</evidence>
<evidence type="ECO:0000313" key="13">
    <source>
        <dbReference type="Proteomes" id="UP000026714"/>
    </source>
</evidence>
<keyword evidence="6" id="KW-0997">Cell inner membrane</keyword>
<comment type="caution">
    <text evidence="12">The sequence shown here is derived from an EMBL/GenBank/DDBJ whole genome shotgun (WGS) entry which is preliminary data.</text>
</comment>
<keyword evidence="4" id="KW-0813">Transport</keyword>
<dbReference type="GO" id="GO:0015627">
    <property type="term" value="C:type II protein secretion system complex"/>
    <property type="evidence" value="ECO:0007669"/>
    <property type="project" value="InterPro"/>
</dbReference>
<dbReference type="GO" id="GO:0015628">
    <property type="term" value="P:protein secretion by the type II secretion system"/>
    <property type="evidence" value="ECO:0007669"/>
    <property type="project" value="InterPro"/>
</dbReference>
<sequence>MSRRPDLPLHARPWRPTYQPSAGPLSTFDEALTRSRTGWVAQARSSRRWAVAGALTGALVTLPLVAPAAWLAQAVSAATRGHVLLADARGSLWAGDAVLVLTAGPGSREAMALPGRLGWRLSLEGLAAQLALRHDCCLGGEPRLIVRPGLGRVEVRVQPAPDSPDGRIGQWPAAWLVGLGTPFNTMRPGGALQLGTQDLRLTWARGRFSMEGSAALELRDLSSRLTTLPRLGSYRLTVRSDAAQAGTAQIGLDTLDGALQLSATGSWGAGGLRLRGEASAREAERPALDNLLNIIGRRQGARSLLSIG</sequence>
<organism evidence="12 13">
    <name type="scientific">Sphaerotilus natans subsp. natans DSM 6575</name>
    <dbReference type="NCBI Taxonomy" id="1286631"/>
    <lineage>
        <taxon>Bacteria</taxon>
        <taxon>Pseudomonadati</taxon>
        <taxon>Pseudomonadota</taxon>
        <taxon>Betaproteobacteria</taxon>
        <taxon>Burkholderiales</taxon>
        <taxon>Sphaerotilaceae</taxon>
        <taxon>Sphaerotilus</taxon>
    </lineage>
</organism>
<dbReference type="GO" id="GO:0005886">
    <property type="term" value="C:plasma membrane"/>
    <property type="evidence" value="ECO:0007669"/>
    <property type="project" value="UniProtKB-SubCell"/>
</dbReference>
<dbReference type="Proteomes" id="UP000026714">
    <property type="component" value="Unassembled WGS sequence"/>
</dbReference>
<dbReference type="STRING" id="34103.SAMN05421778_11934"/>
<evidence type="ECO:0000256" key="2">
    <source>
        <dbReference type="ARBA" id="ARBA00007208"/>
    </source>
</evidence>
<evidence type="ECO:0000256" key="5">
    <source>
        <dbReference type="ARBA" id="ARBA00022475"/>
    </source>
</evidence>